<evidence type="ECO:0000313" key="2">
    <source>
        <dbReference type="EMBL" id="QHT30774.1"/>
    </source>
</evidence>
<feature type="domain" description="DUF5824" evidence="1">
    <location>
        <begin position="11"/>
        <end position="133"/>
    </location>
</feature>
<dbReference type="AlphaFoldDB" id="A0A6C0ENJ9"/>
<proteinExistence type="predicted"/>
<organism evidence="2">
    <name type="scientific">viral metagenome</name>
    <dbReference type="NCBI Taxonomy" id="1070528"/>
    <lineage>
        <taxon>unclassified sequences</taxon>
        <taxon>metagenomes</taxon>
        <taxon>organismal metagenomes</taxon>
    </lineage>
</organism>
<name>A0A6C0ENJ9_9ZZZZ</name>
<protein>
    <recommendedName>
        <fullName evidence="1">DUF5824 domain-containing protein</fullName>
    </recommendedName>
</protein>
<sequence length="159" mass="18202">MIAKTLKKFFPLKYFKGLSSRKKTQRKKEIEKYGSMSSKNSKAYVGFKTDKGVETKKSSYTVSWKRIFPDAKSLEEKSEASGVPLKYIKESYNRGMAAWRTGHRPGATQQQWGYARVHSFLLKGKTYSTTDSDLVKEAVENSKSAKNWWASVHRRLAST</sequence>
<reference evidence="2" key="1">
    <citation type="journal article" date="2020" name="Nature">
        <title>Giant virus diversity and host interactions through global metagenomics.</title>
        <authorList>
            <person name="Schulz F."/>
            <person name="Roux S."/>
            <person name="Paez-Espino D."/>
            <person name="Jungbluth S."/>
            <person name="Walsh D.A."/>
            <person name="Denef V.J."/>
            <person name="McMahon K.D."/>
            <person name="Konstantinidis K.T."/>
            <person name="Eloe-Fadrosh E.A."/>
            <person name="Kyrpides N.C."/>
            <person name="Woyke T."/>
        </authorList>
    </citation>
    <scope>NUCLEOTIDE SEQUENCE</scope>
    <source>
        <strain evidence="2">GVMAG-M-3300009151-50</strain>
    </source>
</reference>
<dbReference type="InterPro" id="IPR043862">
    <property type="entry name" value="DUF5824"/>
</dbReference>
<dbReference type="EMBL" id="MN738912">
    <property type="protein sequence ID" value="QHT30774.1"/>
    <property type="molecule type" value="Genomic_DNA"/>
</dbReference>
<dbReference type="Pfam" id="PF19141">
    <property type="entry name" value="DUF5824"/>
    <property type="match status" value="1"/>
</dbReference>
<accession>A0A6C0ENJ9</accession>
<evidence type="ECO:0000259" key="1">
    <source>
        <dbReference type="Pfam" id="PF19141"/>
    </source>
</evidence>